<keyword evidence="2 7" id="KW-0812">Transmembrane</keyword>
<dbReference type="Pfam" id="PF02326">
    <property type="entry name" value="YMF19"/>
    <property type="match status" value="1"/>
</dbReference>
<evidence type="ECO:0000256" key="4">
    <source>
        <dbReference type="ARBA" id="ARBA00023128"/>
    </source>
</evidence>
<geneLocation type="mitochondrion" evidence="9"/>
<evidence type="ECO:0000259" key="8">
    <source>
        <dbReference type="Pfam" id="PF02326"/>
    </source>
</evidence>
<dbReference type="GeneID" id="3912642"/>
<gene>
    <name evidence="9" type="primary">atp8</name>
</gene>
<feature type="domain" description="ATP synthase YMF19-like N-terminal" evidence="8">
    <location>
        <begin position="2"/>
        <end position="53"/>
    </location>
</feature>
<reference evidence="9" key="1">
    <citation type="submission" date="2007-11" db="EMBL/GenBank/DDBJ databases">
        <authorList>
            <person name="Heidel A.J."/>
            <person name="Gloeckner G."/>
        </authorList>
    </citation>
    <scope>NUCLEOTIDE SEQUENCE</scope>
</reference>
<name>Q2LCQ9_DICCI</name>
<accession>Q2LCQ9</accession>
<comment type="subcellular location">
    <subcellularLocation>
        <location evidence="1">Mitochondrion membrane</location>
    </subcellularLocation>
</comment>
<keyword evidence="4 9" id="KW-0496">Mitochondrion</keyword>
<protein>
    <submittedName>
        <fullName evidence="9">ATPase subunit 8</fullName>
    </submittedName>
</protein>
<feature type="transmembrane region" description="Helical" evidence="7">
    <location>
        <begin position="14"/>
        <end position="39"/>
    </location>
</feature>
<keyword evidence="6" id="KW-0066">ATP synthesis</keyword>
<evidence type="ECO:0000256" key="7">
    <source>
        <dbReference type="SAM" id="Phobius"/>
    </source>
</evidence>
<dbReference type="GO" id="GO:0031966">
    <property type="term" value="C:mitochondrial membrane"/>
    <property type="evidence" value="ECO:0007669"/>
    <property type="project" value="UniProtKB-SubCell"/>
</dbReference>
<dbReference type="AlphaFoldDB" id="Q2LCQ9"/>
<sequence>MPQLDFLIFFNEMFYTLVAYIIFYIIFYRKVVVVLAYNLKLRTKLSNKIKNIQIKAIVAELFGIKPVFKNLGNLTKYLNYVENRERNLITTLQLAVRDFFMNQVNKIK</sequence>
<evidence type="ECO:0000256" key="3">
    <source>
        <dbReference type="ARBA" id="ARBA00022989"/>
    </source>
</evidence>
<dbReference type="GO" id="GO:0006754">
    <property type="term" value="P:ATP biosynthetic process"/>
    <property type="evidence" value="ECO:0007669"/>
    <property type="project" value="UniProtKB-KW"/>
</dbReference>
<evidence type="ECO:0000256" key="1">
    <source>
        <dbReference type="ARBA" id="ARBA00004325"/>
    </source>
</evidence>
<evidence type="ECO:0000256" key="2">
    <source>
        <dbReference type="ARBA" id="ARBA00022692"/>
    </source>
</evidence>
<reference evidence="9" key="2">
    <citation type="journal article" date="2008" name="Mol. Biol. Evol.">
        <title>Mitochondrial genome evolution in the social amoebae.</title>
        <authorList>
            <person name="Heidel A.J."/>
            <person name="Gloeckner G."/>
        </authorList>
    </citation>
    <scope>NUCLEOTIDE SEQUENCE</scope>
</reference>
<evidence type="ECO:0000256" key="5">
    <source>
        <dbReference type="ARBA" id="ARBA00023136"/>
    </source>
</evidence>
<dbReference type="EMBL" id="DQ336395">
    <property type="protein sequence ID" value="ABC60384.1"/>
    <property type="molecule type" value="Genomic_DNA"/>
</dbReference>
<keyword evidence="5 7" id="KW-0472">Membrane</keyword>
<evidence type="ECO:0000256" key="6">
    <source>
        <dbReference type="ARBA" id="ARBA00023310"/>
    </source>
</evidence>
<proteinExistence type="predicted"/>
<dbReference type="RefSeq" id="YP_492633.1">
    <property type="nucleotide sequence ID" value="NC_007787.2"/>
</dbReference>
<evidence type="ECO:0000313" key="9">
    <source>
        <dbReference type="EMBL" id="ABC60384.1"/>
    </source>
</evidence>
<organism evidence="9">
    <name type="scientific">Dictyostelium citrinum</name>
    <name type="common">Slime mold</name>
    <dbReference type="NCBI Taxonomy" id="361072"/>
    <lineage>
        <taxon>Eukaryota</taxon>
        <taxon>Amoebozoa</taxon>
        <taxon>Evosea</taxon>
        <taxon>Eumycetozoa</taxon>
        <taxon>Dictyostelia</taxon>
        <taxon>Dictyosteliales</taxon>
        <taxon>Dictyosteliaceae</taxon>
        <taxon>Dictyostelium</taxon>
    </lineage>
</organism>
<dbReference type="InterPro" id="IPR003319">
    <property type="entry name" value="YMF19-like_N"/>
</dbReference>
<keyword evidence="3 7" id="KW-1133">Transmembrane helix</keyword>